<evidence type="ECO:0000259" key="6">
    <source>
        <dbReference type="Pfam" id="PF01975"/>
    </source>
</evidence>
<feature type="binding site" evidence="5">
    <location>
        <position position="40"/>
    </location>
    <ligand>
        <name>a divalent metal cation</name>
        <dbReference type="ChEBI" id="CHEBI:60240"/>
    </ligand>
</feature>
<dbReference type="InterPro" id="IPR036523">
    <property type="entry name" value="SurE-like_sf"/>
</dbReference>
<dbReference type="Pfam" id="PF01975">
    <property type="entry name" value="SurE"/>
    <property type="match status" value="1"/>
</dbReference>
<dbReference type="InterPro" id="IPR030048">
    <property type="entry name" value="SurE"/>
</dbReference>
<feature type="binding site" evidence="5">
    <location>
        <position position="9"/>
    </location>
    <ligand>
        <name>a divalent metal cation</name>
        <dbReference type="ChEBI" id="CHEBI:60240"/>
    </ligand>
</feature>
<gene>
    <name evidence="5 7" type="primary">surE</name>
    <name evidence="7" type="ORF">IAC95_00940</name>
</gene>
<dbReference type="GO" id="GO:0008253">
    <property type="term" value="F:5'-nucleotidase activity"/>
    <property type="evidence" value="ECO:0007669"/>
    <property type="project" value="UniProtKB-UniRule"/>
</dbReference>
<comment type="caution">
    <text evidence="7">The sequence shown here is derived from an EMBL/GenBank/DDBJ whole genome shotgun (WGS) entry which is preliminary data.</text>
</comment>
<feature type="domain" description="Survival protein SurE-like phosphatase/nucleotidase" evidence="6">
    <location>
        <begin position="3"/>
        <end position="183"/>
    </location>
</feature>
<dbReference type="GO" id="GO:0005737">
    <property type="term" value="C:cytoplasm"/>
    <property type="evidence" value="ECO:0007669"/>
    <property type="project" value="UniProtKB-SubCell"/>
</dbReference>
<keyword evidence="4 5" id="KW-0378">Hydrolase</keyword>
<keyword evidence="5" id="KW-0547">Nucleotide-binding</keyword>
<dbReference type="SUPFAM" id="SSF64167">
    <property type="entry name" value="SurE-like"/>
    <property type="match status" value="1"/>
</dbReference>
<proteinExistence type="inferred from homology"/>
<evidence type="ECO:0000256" key="5">
    <source>
        <dbReference type="HAMAP-Rule" id="MF_00060"/>
    </source>
</evidence>
<protein>
    <recommendedName>
        <fullName evidence="5">5'-nucleotidase SurE</fullName>
        <ecNumber evidence="5">3.1.3.5</ecNumber>
    </recommendedName>
    <alternativeName>
        <fullName evidence="5">Nucleoside 5'-monophosphate phosphohydrolase</fullName>
    </alternativeName>
</protein>
<dbReference type="HAMAP" id="MF_00060">
    <property type="entry name" value="SurE"/>
    <property type="match status" value="1"/>
</dbReference>
<comment type="function">
    <text evidence="5">Nucleotidase that shows phosphatase activity on nucleoside 5'-monophosphates.</text>
</comment>
<dbReference type="EMBL" id="DVHL01000010">
    <property type="protein sequence ID" value="HIR65445.1"/>
    <property type="molecule type" value="Genomic_DNA"/>
</dbReference>
<feature type="binding site" evidence="5">
    <location>
        <position position="96"/>
    </location>
    <ligand>
        <name>a divalent metal cation</name>
        <dbReference type="ChEBI" id="CHEBI:60240"/>
    </ligand>
</feature>
<dbReference type="GO" id="GO:0046872">
    <property type="term" value="F:metal ion binding"/>
    <property type="evidence" value="ECO:0007669"/>
    <property type="project" value="UniProtKB-UniRule"/>
</dbReference>
<sequence>MKILLTNDDGYQSEGLVLLCRMLAEAHHEVYVVAPDGQRSAMSHCANFYKKIYITKLDEYYGAKEAYICTGSPADCVKFAESVLKIPFDLLVSGPNNGENTGNAILYSGTIGAAEEGVLCGYTSIALSRLGRNVDYAPAVEFFVRNVDALASVRIHDTFLNINVPELPSDKIKGVRVVRHSEGKLYHDYMEKQPEQDCWVSTGFRAELTEKDRETDVLLSEDGYITITPLTVVRTDFASLEKIRFLEKLN</sequence>
<reference evidence="7" key="1">
    <citation type="submission" date="2020-10" db="EMBL/GenBank/DDBJ databases">
        <authorList>
            <person name="Gilroy R."/>
        </authorList>
    </citation>
    <scope>NUCLEOTIDE SEQUENCE</scope>
    <source>
        <strain evidence="7">CHK121-14286</strain>
    </source>
</reference>
<evidence type="ECO:0000313" key="7">
    <source>
        <dbReference type="EMBL" id="HIR65445.1"/>
    </source>
</evidence>
<comment type="similarity">
    <text evidence="2 5">Belongs to the SurE nucleotidase family.</text>
</comment>
<dbReference type="Proteomes" id="UP000824200">
    <property type="component" value="Unassembled WGS sequence"/>
</dbReference>
<evidence type="ECO:0000256" key="2">
    <source>
        <dbReference type="ARBA" id="ARBA00011062"/>
    </source>
</evidence>
<evidence type="ECO:0000256" key="1">
    <source>
        <dbReference type="ARBA" id="ARBA00000815"/>
    </source>
</evidence>
<dbReference type="InterPro" id="IPR002828">
    <property type="entry name" value="SurE-like_Pase/nucleotidase"/>
</dbReference>
<comment type="subcellular location">
    <subcellularLocation>
        <location evidence="5">Cytoplasm</location>
    </subcellularLocation>
</comment>
<name>A0A9D1E3A0_9BACT</name>
<reference evidence="7" key="2">
    <citation type="journal article" date="2021" name="PeerJ">
        <title>Extensive microbial diversity within the chicken gut microbiome revealed by metagenomics and culture.</title>
        <authorList>
            <person name="Gilroy R."/>
            <person name="Ravi A."/>
            <person name="Getino M."/>
            <person name="Pursley I."/>
            <person name="Horton D.L."/>
            <person name="Alikhan N.F."/>
            <person name="Baker D."/>
            <person name="Gharbi K."/>
            <person name="Hall N."/>
            <person name="Watson M."/>
            <person name="Adriaenssens E.M."/>
            <person name="Foster-Nyarko E."/>
            <person name="Jarju S."/>
            <person name="Secka A."/>
            <person name="Antonio M."/>
            <person name="Oren A."/>
            <person name="Chaudhuri R.R."/>
            <person name="La Ragione R."/>
            <person name="Hildebrand F."/>
            <person name="Pallen M.J."/>
        </authorList>
    </citation>
    <scope>NUCLEOTIDE SEQUENCE</scope>
    <source>
        <strain evidence="7">CHK121-14286</strain>
    </source>
</reference>
<keyword evidence="3 5" id="KW-0479">Metal-binding</keyword>
<organism evidence="7 8">
    <name type="scientific">Candidatus Fimimonas gallinarum</name>
    <dbReference type="NCBI Taxonomy" id="2840821"/>
    <lineage>
        <taxon>Bacteria</taxon>
        <taxon>Pseudomonadati</taxon>
        <taxon>Myxococcota</taxon>
        <taxon>Myxococcia</taxon>
        <taxon>Myxococcales</taxon>
        <taxon>Cystobacterineae</taxon>
        <taxon>Myxococcaceae</taxon>
        <taxon>Myxococcaceae incertae sedis</taxon>
        <taxon>Candidatus Fimimonas</taxon>
    </lineage>
</organism>
<evidence type="ECO:0000256" key="3">
    <source>
        <dbReference type="ARBA" id="ARBA00022723"/>
    </source>
</evidence>
<keyword evidence="5" id="KW-0963">Cytoplasm</keyword>
<dbReference type="Gene3D" id="3.40.1210.10">
    <property type="entry name" value="Survival protein SurE-like phosphatase/nucleotidase"/>
    <property type="match status" value="1"/>
</dbReference>
<dbReference type="EC" id="3.1.3.5" evidence="5"/>
<comment type="catalytic activity">
    <reaction evidence="1 5">
        <text>a ribonucleoside 5'-phosphate + H2O = a ribonucleoside + phosphate</text>
        <dbReference type="Rhea" id="RHEA:12484"/>
        <dbReference type="ChEBI" id="CHEBI:15377"/>
        <dbReference type="ChEBI" id="CHEBI:18254"/>
        <dbReference type="ChEBI" id="CHEBI:43474"/>
        <dbReference type="ChEBI" id="CHEBI:58043"/>
        <dbReference type="EC" id="3.1.3.5"/>
    </reaction>
</comment>
<feature type="binding site" evidence="5">
    <location>
        <position position="8"/>
    </location>
    <ligand>
        <name>a divalent metal cation</name>
        <dbReference type="ChEBI" id="CHEBI:60240"/>
    </ligand>
</feature>
<dbReference type="GO" id="GO:0000166">
    <property type="term" value="F:nucleotide binding"/>
    <property type="evidence" value="ECO:0007669"/>
    <property type="project" value="UniProtKB-KW"/>
</dbReference>
<evidence type="ECO:0000256" key="4">
    <source>
        <dbReference type="ARBA" id="ARBA00022801"/>
    </source>
</evidence>
<dbReference type="PANTHER" id="PTHR30457">
    <property type="entry name" value="5'-NUCLEOTIDASE SURE"/>
    <property type="match status" value="1"/>
</dbReference>
<comment type="cofactor">
    <cofactor evidence="5">
        <name>a divalent metal cation</name>
        <dbReference type="ChEBI" id="CHEBI:60240"/>
    </cofactor>
    <text evidence="5">Binds 1 divalent metal cation per subunit.</text>
</comment>
<dbReference type="NCBIfam" id="TIGR00087">
    <property type="entry name" value="surE"/>
    <property type="match status" value="1"/>
</dbReference>
<accession>A0A9D1E3A0</accession>
<dbReference type="AlphaFoldDB" id="A0A9D1E3A0"/>
<evidence type="ECO:0000313" key="8">
    <source>
        <dbReference type="Proteomes" id="UP000824200"/>
    </source>
</evidence>
<dbReference type="PANTHER" id="PTHR30457:SF0">
    <property type="entry name" value="PHOSPHATASE, PUTATIVE (AFU_ORTHOLOGUE AFUA_4G01070)-RELATED"/>
    <property type="match status" value="1"/>
</dbReference>